<evidence type="ECO:0000256" key="9">
    <source>
        <dbReference type="ARBA" id="ARBA00022605"/>
    </source>
</evidence>
<dbReference type="PROSITE" id="PS50075">
    <property type="entry name" value="CARRIER"/>
    <property type="match status" value="1"/>
</dbReference>
<dbReference type="InterPro" id="IPR014397">
    <property type="entry name" value="Lys2"/>
</dbReference>
<comment type="catalytic activity">
    <reaction evidence="17">
        <text>(S)-2-amino-6-oxohexanoate + NADP(+) + H2O = L-2-aminoadipate + NADPH + 2 H(+)</text>
        <dbReference type="Rhea" id="RHEA:12304"/>
        <dbReference type="ChEBI" id="CHEBI:15377"/>
        <dbReference type="ChEBI" id="CHEBI:15378"/>
        <dbReference type="ChEBI" id="CHEBI:57783"/>
        <dbReference type="ChEBI" id="CHEBI:58321"/>
        <dbReference type="ChEBI" id="CHEBI:58349"/>
        <dbReference type="ChEBI" id="CHEBI:58672"/>
        <dbReference type="EC" id="1.2.1.31"/>
    </reaction>
</comment>
<dbReference type="InterPro" id="IPR013120">
    <property type="entry name" value="FAR_NAD-bd"/>
</dbReference>
<evidence type="ECO:0000256" key="11">
    <source>
        <dbReference type="ARBA" id="ARBA00023002"/>
    </source>
</evidence>
<dbReference type="Pfam" id="PF00501">
    <property type="entry name" value="AMP-binding"/>
    <property type="match status" value="1"/>
</dbReference>
<keyword evidence="8" id="KW-0597">Phosphoprotein</keyword>
<evidence type="ECO:0000256" key="1">
    <source>
        <dbReference type="ARBA" id="ARBA00001957"/>
    </source>
</evidence>
<dbReference type="Gene3D" id="3.40.50.720">
    <property type="entry name" value="NAD(P)-binding Rossmann-like Domain"/>
    <property type="match status" value="1"/>
</dbReference>
<organism evidence="19 20">
    <name type="scientific">Saccharomycopsis crataegensis</name>
    <dbReference type="NCBI Taxonomy" id="43959"/>
    <lineage>
        <taxon>Eukaryota</taxon>
        <taxon>Fungi</taxon>
        <taxon>Dikarya</taxon>
        <taxon>Ascomycota</taxon>
        <taxon>Saccharomycotina</taxon>
        <taxon>Saccharomycetes</taxon>
        <taxon>Saccharomycopsidaceae</taxon>
        <taxon>Saccharomycopsis</taxon>
    </lineage>
</organism>
<comment type="similarity">
    <text evidence="4">Belongs to the ATP-dependent AMP-binding enzyme family.</text>
</comment>
<comment type="caution">
    <text evidence="19">The sequence shown here is derived from an EMBL/GenBank/DDBJ whole genome shotgun (WGS) entry which is preliminary data.</text>
</comment>
<evidence type="ECO:0000256" key="7">
    <source>
        <dbReference type="ARBA" id="ARBA00022450"/>
    </source>
</evidence>
<keyword evidence="7" id="KW-0596">Phosphopantetheine</keyword>
<reference evidence="19 20" key="1">
    <citation type="journal article" date="2023" name="Elife">
        <title>Identification of key yeast species and microbe-microbe interactions impacting larval growth of Drosophila in the wild.</title>
        <authorList>
            <person name="Mure A."/>
            <person name="Sugiura Y."/>
            <person name="Maeda R."/>
            <person name="Honda K."/>
            <person name="Sakurai N."/>
            <person name="Takahashi Y."/>
            <person name="Watada M."/>
            <person name="Katoh T."/>
            <person name="Gotoh A."/>
            <person name="Gotoh Y."/>
            <person name="Taniguchi I."/>
            <person name="Nakamura K."/>
            <person name="Hayashi T."/>
            <person name="Katayama T."/>
            <person name="Uemura T."/>
            <person name="Hattori Y."/>
        </authorList>
    </citation>
    <scope>NUCLEOTIDE SEQUENCE [LARGE SCALE GENOMIC DNA]</scope>
    <source>
        <strain evidence="19 20">SC-9</strain>
    </source>
</reference>
<dbReference type="SUPFAM" id="SSF47336">
    <property type="entry name" value="ACP-like"/>
    <property type="match status" value="1"/>
</dbReference>
<dbReference type="Pfam" id="PF07993">
    <property type="entry name" value="NAD_binding_4"/>
    <property type="match status" value="1"/>
</dbReference>
<dbReference type="PROSITE" id="PS00455">
    <property type="entry name" value="AMP_BINDING"/>
    <property type="match status" value="1"/>
</dbReference>
<evidence type="ECO:0000256" key="2">
    <source>
        <dbReference type="ARBA" id="ARBA00003499"/>
    </source>
</evidence>
<evidence type="ECO:0000313" key="20">
    <source>
        <dbReference type="Proteomes" id="UP001360560"/>
    </source>
</evidence>
<evidence type="ECO:0000256" key="3">
    <source>
        <dbReference type="ARBA" id="ARBA00004827"/>
    </source>
</evidence>
<dbReference type="InterPro" id="IPR010071">
    <property type="entry name" value="AA_adenyl_dom"/>
</dbReference>
<dbReference type="PROSITE" id="PS00012">
    <property type="entry name" value="PHOSPHOPANTETHEINE"/>
    <property type="match status" value="1"/>
</dbReference>
<feature type="domain" description="Carrier" evidence="18">
    <location>
        <begin position="832"/>
        <end position="909"/>
    </location>
</feature>
<dbReference type="InterPro" id="IPR036736">
    <property type="entry name" value="ACP-like_sf"/>
</dbReference>
<evidence type="ECO:0000256" key="10">
    <source>
        <dbReference type="ARBA" id="ARBA00022857"/>
    </source>
</evidence>
<keyword evidence="12" id="KW-0457">Lysine biosynthesis</keyword>
<evidence type="ECO:0000256" key="14">
    <source>
        <dbReference type="ARBA" id="ARBA00032195"/>
    </source>
</evidence>
<evidence type="ECO:0000256" key="13">
    <source>
        <dbReference type="ARBA" id="ARBA00031335"/>
    </source>
</evidence>
<dbReference type="EC" id="1.2.1.31" evidence="6"/>
<evidence type="ECO:0000256" key="6">
    <source>
        <dbReference type="ARBA" id="ARBA00013073"/>
    </source>
</evidence>
<keyword evidence="10" id="KW-0521">NADP</keyword>
<dbReference type="EC" id="1.2.1.95" evidence="5"/>
<dbReference type="Gene3D" id="1.10.1200.10">
    <property type="entry name" value="ACP-like"/>
    <property type="match status" value="1"/>
</dbReference>
<name>A0AAV5QI91_9ASCO</name>
<dbReference type="SUPFAM" id="SSF52777">
    <property type="entry name" value="CoA-dependent acyltransferases"/>
    <property type="match status" value="1"/>
</dbReference>
<dbReference type="InterPro" id="IPR006162">
    <property type="entry name" value="Ppantetheine_attach_site"/>
</dbReference>
<dbReference type="NCBIfam" id="TIGR03443">
    <property type="entry name" value="alpha_am_amid"/>
    <property type="match status" value="1"/>
</dbReference>
<dbReference type="PANTHER" id="PTHR44845:SF1">
    <property type="entry name" value="L-2-AMINOADIPATE REDUCTASE"/>
    <property type="match status" value="1"/>
</dbReference>
<accession>A0AAV5QI91</accession>
<dbReference type="PANTHER" id="PTHR44845">
    <property type="entry name" value="CARRIER DOMAIN-CONTAINING PROTEIN"/>
    <property type="match status" value="1"/>
</dbReference>
<comment type="catalytic activity">
    <reaction evidence="15">
        <text>(S)-2-amino-6-oxohexanoate + AMP + diphosphate + NADP(+) = L-2-aminoadipate + ATP + NADPH + H(+)</text>
        <dbReference type="Rhea" id="RHEA:46936"/>
        <dbReference type="ChEBI" id="CHEBI:15378"/>
        <dbReference type="ChEBI" id="CHEBI:30616"/>
        <dbReference type="ChEBI" id="CHEBI:33019"/>
        <dbReference type="ChEBI" id="CHEBI:57783"/>
        <dbReference type="ChEBI" id="CHEBI:58321"/>
        <dbReference type="ChEBI" id="CHEBI:58349"/>
        <dbReference type="ChEBI" id="CHEBI:58672"/>
        <dbReference type="ChEBI" id="CHEBI:456215"/>
        <dbReference type="EC" id="1.2.1.95"/>
    </reaction>
</comment>
<comment type="catalytic activity">
    <reaction evidence="16">
        <text>(S)-2-amino-6-oxohexanoate + NAD(+) + H2O = L-2-aminoadipate + NADH + 2 H(+)</text>
        <dbReference type="Rhea" id="RHEA:12308"/>
        <dbReference type="ChEBI" id="CHEBI:15377"/>
        <dbReference type="ChEBI" id="CHEBI:15378"/>
        <dbReference type="ChEBI" id="CHEBI:57540"/>
        <dbReference type="ChEBI" id="CHEBI:57945"/>
        <dbReference type="ChEBI" id="CHEBI:58321"/>
        <dbReference type="ChEBI" id="CHEBI:58672"/>
        <dbReference type="EC" id="1.2.1.31"/>
    </reaction>
</comment>
<dbReference type="PIRSF" id="PIRSF001617">
    <property type="entry name" value="Alpha-AR"/>
    <property type="match status" value="1"/>
</dbReference>
<evidence type="ECO:0000256" key="12">
    <source>
        <dbReference type="ARBA" id="ARBA00023154"/>
    </source>
</evidence>
<dbReference type="InterPro" id="IPR042099">
    <property type="entry name" value="ANL_N_sf"/>
</dbReference>
<keyword evidence="9" id="KW-0028">Amino-acid biosynthesis</keyword>
<dbReference type="NCBIfam" id="TIGR01746">
    <property type="entry name" value="Thioester-redct"/>
    <property type="match status" value="1"/>
</dbReference>
<keyword evidence="11" id="KW-0560">Oxidoreductase</keyword>
<dbReference type="GO" id="GO:0004043">
    <property type="term" value="F:L-aminoadipate-semialdehyde dehydrogenase [NAD(P)+] activity"/>
    <property type="evidence" value="ECO:0007669"/>
    <property type="project" value="UniProtKB-EC"/>
</dbReference>
<sequence>MASVGSAILSVPTTHQDLDNYFVLLSTYVSILYRFTNVDDIVFALSNYTTKSHSYIRYNVPETPLSFSELYKALQSSIKESQSFQDSEALTHHLKKNVELSFSQLRDFNNYSFNIVDSDDTAITATELFEFAINYNKSSGKFIMVYNKAKYSEERVSSLIEQFSQFLNIVIEDSTSIITRVPLLTSSQISHLPDPTIDLDWSGYVGGIHEIFERNAKQWPERTCVIETSDLQGSNNRVFTYQQINESSNMIAHYLVDNGIKVGDIIAIYSYRSVELLICVLGILKAGGTFCVIDPAYPPFRQNIYLDVAQPAGLIVIGRAGELDNEVESFIDDKLDLKARLSKVALQNTGVPTGGVVPGTSTDCLDQYLKVKDQGTGVKVGPDSNPTLAFTSGSEGLPKGVLGRHFSLAYYFSWMAERFEMSDKDNFTMLSGIAHDPIQRDMFTPIFLGAKLIVPTADDIGTPGRLAKWMQVNDITVTHLTPAMGQVLASQAVDEVPTLRNAFFVGDLLTRKDCLRLQSLAKNVHIINMYGTTETQRAVSYFLVKSYNEDKDYLYTLKDIVPAGQGMKNVQLLVVNRYDPTQTCGIGEVGELFVRAGGLAEGYCKLPEMNAKKFLNNWFIGPEAWEAADKALDKGEEWRSVNWKGPRDRLYRTGDLGRYLPDGNVEVTGRIDDQIKIRGFRIELGEIDTHVSKFPVVRENRTIVKKDENGENYLLSFLVLKSENASIEEEYLSNKFDSLDFSAVKANEDLRTDLVKSLAKYHKLATGLKKFLATRLANYALPSIVVVLPKFPLNPNGKIDKNKLPVPTSEELASAAKFLYELDDGASSASADQFNETQSKIKQIWYDILPTKPIINHLNDSFFDLGGHSILATRMIFQIRKEFNVDLPLGTIFKHPTIEAFAAQVENNGATEEASAVSQPANGESEYFKDAKYLSTSRIAGNYPTPAPFTPGSTVNAFITGTTGFLGSFLIKQFLNFKSLDFTVYAHVRASSEQAGFERLVKSLKSYGNYDPSFESRIKIVVGDLATDKFGLEDSAWKKLNDAVDVIVHNGAMVHWVYPYEKLRDSNVISTINVFNMALVGKPKVFEFVSSTSTIDTDHYFNLSDKLASEGKPGLPESNDLMGSSSGLGTGYGQTKWAAEYIIRKAGANGLKGHIVRPGYVTGASNNGASNTDDFLLRILKGCIEIGALPEDVDNTTNAVPVDHVAKIILSTTVTSLLGEDKGIKVAHVTGHPRIKLNDYLDTVNHYGYSVDKVNYESWKTKLEQYVSDSSNPESALFPLLHMVLGDLKADTRAPELDDANTIEALKYTAKLSGTEFSVNAAGQGLDLKQLGVYISYLVQIGFLPKPSATNNLPAVEINPETLKLVLAGAGGRGSAAK</sequence>
<dbReference type="GO" id="GO:0019878">
    <property type="term" value="P:lysine biosynthetic process via aminoadipic acid"/>
    <property type="evidence" value="ECO:0007669"/>
    <property type="project" value="UniProtKB-ARBA"/>
</dbReference>
<protein>
    <recommendedName>
        <fullName evidence="14">Alpha-aminoadipate reductase</fullName>
        <ecNumber evidence="6">1.2.1.31</ecNumber>
        <ecNumber evidence="5">1.2.1.95</ecNumber>
    </recommendedName>
    <alternativeName>
        <fullName evidence="13">L-aminoadipate-semialdehyde dehydrogenase</fullName>
    </alternativeName>
</protein>
<evidence type="ECO:0000256" key="16">
    <source>
        <dbReference type="ARBA" id="ARBA00048414"/>
    </source>
</evidence>
<evidence type="ECO:0000313" key="19">
    <source>
        <dbReference type="EMBL" id="GMM34563.1"/>
    </source>
</evidence>
<evidence type="ECO:0000259" key="18">
    <source>
        <dbReference type="PROSITE" id="PS50075"/>
    </source>
</evidence>
<dbReference type="Proteomes" id="UP001360560">
    <property type="component" value="Unassembled WGS sequence"/>
</dbReference>
<dbReference type="InterPro" id="IPR009081">
    <property type="entry name" value="PP-bd_ACP"/>
</dbReference>
<proteinExistence type="inferred from homology"/>
<dbReference type="CDD" id="cd05235">
    <property type="entry name" value="SDR_e1"/>
    <property type="match status" value="1"/>
</dbReference>
<keyword evidence="20" id="KW-1185">Reference proteome</keyword>
<comment type="pathway">
    <text evidence="3">Amino-acid biosynthesis; L-lysine biosynthesis via AAA pathway; L-lysine from L-alpha-aminoadipate (fungal route): step 1/3.</text>
</comment>
<dbReference type="SUPFAM" id="SSF56801">
    <property type="entry name" value="Acetyl-CoA synthetase-like"/>
    <property type="match status" value="1"/>
</dbReference>
<dbReference type="Gene3D" id="3.30.300.30">
    <property type="match status" value="1"/>
</dbReference>
<dbReference type="InterPro" id="IPR045851">
    <property type="entry name" value="AMP-bd_C_sf"/>
</dbReference>
<dbReference type="SUPFAM" id="SSF51735">
    <property type="entry name" value="NAD(P)-binding Rossmann-fold domains"/>
    <property type="match status" value="1"/>
</dbReference>
<dbReference type="EMBL" id="BTFZ01000003">
    <property type="protein sequence ID" value="GMM34563.1"/>
    <property type="molecule type" value="Genomic_DNA"/>
</dbReference>
<dbReference type="InterPro" id="IPR036291">
    <property type="entry name" value="NAD(P)-bd_dom_sf"/>
</dbReference>
<dbReference type="GeneID" id="90072542"/>
<gene>
    <name evidence="19" type="ORF">DASC09_018880</name>
</gene>
<evidence type="ECO:0000256" key="4">
    <source>
        <dbReference type="ARBA" id="ARBA00006432"/>
    </source>
</evidence>
<dbReference type="Pfam" id="PF00550">
    <property type="entry name" value="PP-binding"/>
    <property type="match status" value="1"/>
</dbReference>
<evidence type="ECO:0000256" key="17">
    <source>
        <dbReference type="ARBA" id="ARBA00049537"/>
    </source>
</evidence>
<dbReference type="InterPro" id="IPR020845">
    <property type="entry name" value="AMP-binding_CS"/>
</dbReference>
<dbReference type="FunFam" id="3.40.50.720:FF:000787">
    <property type="entry name" value="L-2-aminoadipate reductase"/>
    <property type="match status" value="1"/>
</dbReference>
<dbReference type="Gene3D" id="3.40.50.12780">
    <property type="entry name" value="N-terminal domain of ligase-like"/>
    <property type="match status" value="1"/>
</dbReference>
<dbReference type="InterPro" id="IPR010080">
    <property type="entry name" value="Thioester_reductase-like_dom"/>
</dbReference>
<evidence type="ECO:0000256" key="5">
    <source>
        <dbReference type="ARBA" id="ARBA00012913"/>
    </source>
</evidence>
<evidence type="ECO:0000256" key="8">
    <source>
        <dbReference type="ARBA" id="ARBA00022553"/>
    </source>
</evidence>
<comment type="function">
    <text evidence="2">Catalyzes the activation of alpha-aminoadipate by ATP-dependent adenylation and the reduction of activated alpha-aminoadipate by NADPH. The activated alpha-aminoadipate is bound to the phosphopantheinyl group of the enzyme itself before it is reduced to (S)-2-amino-6-oxohexanoate.</text>
</comment>
<evidence type="ECO:0000256" key="15">
    <source>
        <dbReference type="ARBA" id="ARBA00048260"/>
    </source>
</evidence>
<dbReference type="RefSeq" id="XP_064851563.1">
    <property type="nucleotide sequence ID" value="XM_064995491.1"/>
</dbReference>
<comment type="cofactor">
    <cofactor evidence="1">
        <name>pantetheine 4'-phosphate</name>
        <dbReference type="ChEBI" id="CHEBI:47942"/>
    </cofactor>
</comment>
<dbReference type="InterPro" id="IPR000873">
    <property type="entry name" value="AMP-dep_synth/lig_dom"/>
</dbReference>
<dbReference type="NCBIfam" id="TIGR01733">
    <property type="entry name" value="AA-adenyl-dom"/>
    <property type="match status" value="1"/>
</dbReference>